<keyword evidence="7 8" id="KW-0472">Membrane</keyword>
<dbReference type="InterPro" id="IPR038731">
    <property type="entry name" value="RgtA/B/C-like"/>
</dbReference>
<dbReference type="GO" id="GO:0016763">
    <property type="term" value="F:pentosyltransferase activity"/>
    <property type="evidence" value="ECO:0007669"/>
    <property type="project" value="TreeGrafter"/>
</dbReference>
<keyword evidence="4 10" id="KW-0808">Transferase</keyword>
<organism evidence="10 11">
    <name type="scientific">Dysgonomonas alginatilytica</name>
    <dbReference type="NCBI Taxonomy" id="1605892"/>
    <lineage>
        <taxon>Bacteria</taxon>
        <taxon>Pseudomonadati</taxon>
        <taxon>Bacteroidota</taxon>
        <taxon>Bacteroidia</taxon>
        <taxon>Bacteroidales</taxon>
        <taxon>Dysgonomonadaceae</taxon>
        <taxon>Dysgonomonas</taxon>
    </lineage>
</organism>
<dbReference type="AlphaFoldDB" id="A0A2V3Q1S5"/>
<name>A0A2V3Q1S5_9BACT</name>
<feature type="transmembrane region" description="Helical" evidence="8">
    <location>
        <begin position="96"/>
        <end position="115"/>
    </location>
</feature>
<reference evidence="10 11" key="1">
    <citation type="submission" date="2018-03" db="EMBL/GenBank/DDBJ databases">
        <title>Genomic Encyclopedia of Archaeal and Bacterial Type Strains, Phase II (KMG-II): from individual species to whole genera.</title>
        <authorList>
            <person name="Goeker M."/>
        </authorList>
    </citation>
    <scope>NUCLEOTIDE SEQUENCE [LARGE SCALE GENOMIC DNA]</scope>
    <source>
        <strain evidence="10 11">DSM 100214</strain>
    </source>
</reference>
<dbReference type="Proteomes" id="UP000247973">
    <property type="component" value="Unassembled WGS sequence"/>
</dbReference>
<feature type="transmembrane region" description="Helical" evidence="8">
    <location>
        <begin position="289"/>
        <end position="309"/>
    </location>
</feature>
<dbReference type="GO" id="GO:0005886">
    <property type="term" value="C:plasma membrane"/>
    <property type="evidence" value="ECO:0007669"/>
    <property type="project" value="UniProtKB-SubCell"/>
</dbReference>
<dbReference type="PANTHER" id="PTHR33908:SF11">
    <property type="entry name" value="MEMBRANE PROTEIN"/>
    <property type="match status" value="1"/>
</dbReference>
<comment type="subcellular location">
    <subcellularLocation>
        <location evidence="1">Cell membrane</location>
        <topology evidence="1">Multi-pass membrane protein</topology>
    </subcellularLocation>
</comment>
<dbReference type="OrthoDB" id="9813729at2"/>
<dbReference type="EMBL" id="QICL01000001">
    <property type="protein sequence ID" value="PXV69265.1"/>
    <property type="molecule type" value="Genomic_DNA"/>
</dbReference>
<feature type="transmembrane region" description="Helical" evidence="8">
    <location>
        <begin position="147"/>
        <end position="178"/>
    </location>
</feature>
<evidence type="ECO:0000256" key="8">
    <source>
        <dbReference type="SAM" id="Phobius"/>
    </source>
</evidence>
<dbReference type="InterPro" id="IPR050297">
    <property type="entry name" value="LipidA_mod_glycosyltrf_83"/>
</dbReference>
<evidence type="ECO:0000256" key="3">
    <source>
        <dbReference type="ARBA" id="ARBA00022676"/>
    </source>
</evidence>
<keyword evidence="11" id="KW-1185">Reference proteome</keyword>
<comment type="caution">
    <text evidence="10">The sequence shown here is derived from an EMBL/GenBank/DDBJ whole genome shotgun (WGS) entry which is preliminary data.</text>
</comment>
<evidence type="ECO:0000256" key="6">
    <source>
        <dbReference type="ARBA" id="ARBA00022989"/>
    </source>
</evidence>
<feature type="transmembrane region" description="Helical" evidence="8">
    <location>
        <begin position="316"/>
        <end position="337"/>
    </location>
</feature>
<evidence type="ECO:0000313" key="11">
    <source>
        <dbReference type="Proteomes" id="UP000247973"/>
    </source>
</evidence>
<keyword evidence="2" id="KW-1003">Cell membrane</keyword>
<feature type="transmembrane region" description="Helical" evidence="8">
    <location>
        <begin position="43"/>
        <end position="64"/>
    </location>
</feature>
<sequence length="502" mass="58557">MNIKTGIFWAFIIAKFIIQYILISPEYDLHRDEYLHIDQAYHLAWGYASVPPLTSWLSSIILLLGKSEFVVKLFPALFGALTITVVWKTIEELKGNLFALVLGATAILFSSLLRINTLYQPNSLDILIWTSCYFVILKYINTKESKHLYFLAILFAVGFLNKYNIVFLILGLLPALLLTNLRKVYTNKHLYFSAILALVLILPNLIWQYQNDFPVFKHLEELTKTQLENSSRFTFLNEQIMFFLGSLFVILAAFTAFFIYEPFRKYQVFFWSFLFTLLIFTYFKAKGYYAIGLYPILIAFGSVYLSVLLSKGRRRYLQPVAIIIPILLFIPTLSFLYPNVPPSVLEERYKEMGQPRWEDGKEHPIPQDFSDMLGWKEMAHKVDSALNTIQDKEHTLILCSNYGEAGAFNFYTKNKTHQAVSFNADYINWFDLSKEIKNIIMVHDLTDNDLDRDKEKPLFETVEYFDEIRTPLAREKGTRIHILKDAKTDINKLILQEIEERK</sequence>
<accession>A0A2V3Q1S5</accession>
<dbReference type="GO" id="GO:0009103">
    <property type="term" value="P:lipopolysaccharide biosynthetic process"/>
    <property type="evidence" value="ECO:0007669"/>
    <property type="project" value="UniProtKB-ARBA"/>
</dbReference>
<evidence type="ECO:0000256" key="7">
    <source>
        <dbReference type="ARBA" id="ARBA00023136"/>
    </source>
</evidence>
<proteinExistence type="predicted"/>
<dbReference type="RefSeq" id="WP_110309213.1">
    <property type="nucleotide sequence ID" value="NZ_QICL01000001.1"/>
</dbReference>
<evidence type="ECO:0000313" key="10">
    <source>
        <dbReference type="EMBL" id="PXV69265.1"/>
    </source>
</evidence>
<evidence type="ECO:0000256" key="5">
    <source>
        <dbReference type="ARBA" id="ARBA00022692"/>
    </source>
</evidence>
<gene>
    <name evidence="10" type="ORF">CLV62_101534</name>
</gene>
<feature type="domain" description="Glycosyltransferase RgtA/B/C/D-like" evidence="9">
    <location>
        <begin position="50"/>
        <end position="207"/>
    </location>
</feature>
<feature type="transmembrane region" description="Helical" evidence="8">
    <location>
        <begin position="71"/>
        <end position="90"/>
    </location>
</feature>
<protein>
    <submittedName>
        <fullName evidence="10">Dolichyl-phosphate-mannose-protein mannosyltransferase</fullName>
    </submittedName>
</protein>
<evidence type="ECO:0000256" key="4">
    <source>
        <dbReference type="ARBA" id="ARBA00022679"/>
    </source>
</evidence>
<feature type="transmembrane region" description="Helical" evidence="8">
    <location>
        <begin position="266"/>
        <end position="283"/>
    </location>
</feature>
<feature type="transmembrane region" description="Helical" evidence="8">
    <location>
        <begin position="240"/>
        <end position="259"/>
    </location>
</feature>
<keyword evidence="5 8" id="KW-0812">Transmembrane</keyword>
<dbReference type="Pfam" id="PF13231">
    <property type="entry name" value="PMT_2"/>
    <property type="match status" value="1"/>
</dbReference>
<keyword evidence="6 8" id="KW-1133">Transmembrane helix</keyword>
<keyword evidence="3 10" id="KW-0328">Glycosyltransferase</keyword>
<dbReference type="PANTHER" id="PTHR33908">
    <property type="entry name" value="MANNOSYLTRANSFERASE YKCB-RELATED"/>
    <property type="match status" value="1"/>
</dbReference>
<feature type="transmembrane region" description="Helical" evidence="8">
    <location>
        <begin position="7"/>
        <end position="23"/>
    </location>
</feature>
<evidence type="ECO:0000256" key="2">
    <source>
        <dbReference type="ARBA" id="ARBA00022475"/>
    </source>
</evidence>
<evidence type="ECO:0000256" key="1">
    <source>
        <dbReference type="ARBA" id="ARBA00004651"/>
    </source>
</evidence>
<feature type="transmembrane region" description="Helical" evidence="8">
    <location>
        <begin position="122"/>
        <end position="141"/>
    </location>
</feature>
<evidence type="ECO:0000259" key="9">
    <source>
        <dbReference type="Pfam" id="PF13231"/>
    </source>
</evidence>
<feature type="transmembrane region" description="Helical" evidence="8">
    <location>
        <begin position="190"/>
        <end position="209"/>
    </location>
</feature>